<proteinExistence type="predicted"/>
<gene>
    <name evidence="5" type="ORF">B0T10DRAFT_515592</name>
</gene>
<keyword evidence="1 3" id="KW-0732">Signal</keyword>
<evidence type="ECO:0000313" key="6">
    <source>
        <dbReference type="Proteomes" id="UP000777438"/>
    </source>
</evidence>
<evidence type="ECO:0000256" key="3">
    <source>
        <dbReference type="SAM" id="SignalP"/>
    </source>
</evidence>
<dbReference type="AlphaFoldDB" id="A0A9P9AND2"/>
<feature type="signal peptide" evidence="3">
    <location>
        <begin position="1"/>
        <end position="19"/>
    </location>
</feature>
<keyword evidence="2 5" id="KW-0456">Lyase</keyword>
<reference evidence="5 6" key="1">
    <citation type="journal article" date="2021" name="Nat. Commun.">
        <title>Genetic determinants of endophytism in the Arabidopsis root mycobiome.</title>
        <authorList>
            <person name="Mesny F."/>
            <person name="Miyauchi S."/>
            <person name="Thiergart T."/>
            <person name="Pickel B."/>
            <person name="Atanasova L."/>
            <person name="Karlsson M."/>
            <person name="Huettel B."/>
            <person name="Barry K.W."/>
            <person name="Haridas S."/>
            <person name="Chen C."/>
            <person name="Bauer D."/>
            <person name="Andreopoulos W."/>
            <person name="Pangilinan J."/>
            <person name="LaButti K."/>
            <person name="Riley R."/>
            <person name="Lipzen A."/>
            <person name="Clum A."/>
            <person name="Drula E."/>
            <person name="Henrissat B."/>
            <person name="Kohler A."/>
            <person name="Grigoriev I.V."/>
            <person name="Martin F.M."/>
            <person name="Hacquard S."/>
        </authorList>
    </citation>
    <scope>NUCLEOTIDE SEQUENCE [LARGE SCALE GENOMIC DNA]</scope>
    <source>
        <strain evidence="5 6">MPI-CAGE-CH-0241</strain>
    </source>
</reference>
<accession>A0A9P9AND2</accession>
<organism evidence="5 6">
    <name type="scientific">Thelonectria olida</name>
    <dbReference type="NCBI Taxonomy" id="1576542"/>
    <lineage>
        <taxon>Eukaryota</taxon>
        <taxon>Fungi</taxon>
        <taxon>Dikarya</taxon>
        <taxon>Ascomycota</taxon>
        <taxon>Pezizomycotina</taxon>
        <taxon>Sordariomycetes</taxon>
        <taxon>Hypocreomycetidae</taxon>
        <taxon>Hypocreales</taxon>
        <taxon>Nectriaceae</taxon>
        <taxon>Thelonectria</taxon>
    </lineage>
</organism>
<dbReference type="EMBL" id="JAGPYM010000015">
    <property type="protein sequence ID" value="KAH6886770.1"/>
    <property type="molecule type" value="Genomic_DNA"/>
</dbReference>
<sequence length="395" mass="42538">MKPAYTLGLLTTVIVAATAQPRATFQHPGLLHTNDDFTRIKSYVNSKKTPWITGWNKLAAHASTAYSPRAVETLCRGSSSDCTENYGKLYRDASAAYVNAIYWKITGDTAYADAAGKILDAWSSTLKQIWGSSDKFLAAGLYGYQLANAGEILRAYNGWDGLADLINMLVSVFYPMNHSFLSAHNGAKIDHYWANWDLCNLAAMHAIGVLSDNSTMASEAVAYFQSGGGNGAINKFIWKLHTESGSSKSLGQGQEAGRDQGHATLGFALVGVLAQQSYNQGVDLFGYQSNKILAGAEYMAKYNLGHDVPYSTYSNSDVTQTSIGNSSRGTIRPMGELLYAHYGVLKGLNASWTKAYRDLVVSDGDGAEGGGGDYGSNSGGYDQLGFGTLLYRLDK</sequence>
<dbReference type="Proteomes" id="UP000777438">
    <property type="component" value="Unassembled WGS sequence"/>
</dbReference>
<feature type="chain" id="PRO_5040184820" evidence="3">
    <location>
        <begin position="20"/>
        <end position="395"/>
    </location>
</feature>
<keyword evidence="6" id="KW-1185">Reference proteome</keyword>
<evidence type="ECO:0000256" key="1">
    <source>
        <dbReference type="ARBA" id="ARBA00022729"/>
    </source>
</evidence>
<dbReference type="GO" id="GO:0042597">
    <property type="term" value="C:periplasmic space"/>
    <property type="evidence" value="ECO:0007669"/>
    <property type="project" value="InterPro"/>
</dbReference>
<protein>
    <submittedName>
        <fullName evidence="5">Chondroitin AC/alginate lyase</fullName>
    </submittedName>
</protein>
<evidence type="ECO:0000256" key="2">
    <source>
        <dbReference type="ARBA" id="ARBA00023239"/>
    </source>
</evidence>
<comment type="caution">
    <text evidence="5">The sequence shown here is derived from an EMBL/GenBank/DDBJ whole genome shotgun (WGS) entry which is preliminary data.</text>
</comment>
<dbReference type="GO" id="GO:0016829">
    <property type="term" value="F:lyase activity"/>
    <property type="evidence" value="ECO:0007669"/>
    <property type="project" value="UniProtKB-KW"/>
</dbReference>
<dbReference type="InterPro" id="IPR008397">
    <property type="entry name" value="Alginate_lyase_dom"/>
</dbReference>
<dbReference type="OrthoDB" id="5302720at2759"/>
<dbReference type="Pfam" id="PF05426">
    <property type="entry name" value="Alginate_lyase"/>
    <property type="match status" value="1"/>
</dbReference>
<name>A0A9P9AND2_9HYPO</name>
<evidence type="ECO:0000313" key="5">
    <source>
        <dbReference type="EMBL" id="KAH6886770.1"/>
    </source>
</evidence>
<feature type="domain" description="Alginate lyase" evidence="4">
    <location>
        <begin position="83"/>
        <end position="302"/>
    </location>
</feature>
<evidence type="ECO:0000259" key="4">
    <source>
        <dbReference type="Pfam" id="PF05426"/>
    </source>
</evidence>
<dbReference type="SUPFAM" id="SSF48230">
    <property type="entry name" value="Chondroitin AC/alginate lyase"/>
    <property type="match status" value="1"/>
</dbReference>
<dbReference type="Gene3D" id="1.50.10.100">
    <property type="entry name" value="Chondroitin AC/alginate lyase"/>
    <property type="match status" value="1"/>
</dbReference>
<dbReference type="InterPro" id="IPR008929">
    <property type="entry name" value="Chondroitin_lyas"/>
</dbReference>